<feature type="transmembrane region" description="Helical" evidence="10">
    <location>
        <begin position="126"/>
        <end position="146"/>
    </location>
</feature>
<name>A0A8H3BM42_9AGAM</name>
<dbReference type="InterPro" id="IPR018108">
    <property type="entry name" value="MCP_transmembrane"/>
</dbReference>
<feature type="domain" description="Peptidase A1" evidence="11">
    <location>
        <begin position="666"/>
        <end position="962"/>
    </location>
</feature>
<evidence type="ECO:0000313" key="12">
    <source>
        <dbReference type="EMBL" id="CAE6459279.1"/>
    </source>
</evidence>
<dbReference type="Pfam" id="PF13489">
    <property type="entry name" value="Methyltransf_23"/>
    <property type="match status" value="1"/>
</dbReference>
<dbReference type="PANTHER" id="PTHR45939:SF1">
    <property type="entry name" value="MITOCHONDRIAL THIAMINE PYROPHOSPHATE CARRIER 1-RELATED"/>
    <property type="match status" value="1"/>
</dbReference>
<comment type="subcellular location">
    <subcellularLocation>
        <location evidence="1">Membrane</location>
        <topology evidence="1">Multi-pass membrane protein</topology>
    </subcellularLocation>
</comment>
<dbReference type="SUPFAM" id="SSF53335">
    <property type="entry name" value="S-adenosyl-L-methionine-dependent methyltransferases"/>
    <property type="match status" value="1"/>
</dbReference>
<proteinExistence type="inferred from homology"/>
<dbReference type="InterPro" id="IPR023395">
    <property type="entry name" value="MCP_dom_sf"/>
</dbReference>
<evidence type="ECO:0000256" key="8">
    <source>
        <dbReference type="PROSITE-ProRule" id="PRU00282"/>
    </source>
</evidence>
<feature type="repeat" description="Solcar" evidence="8">
    <location>
        <begin position="1002"/>
        <end position="1099"/>
    </location>
</feature>
<comment type="similarity">
    <text evidence="2">Belongs to the mitochondrial carrier (TC 2.A.29) family.</text>
</comment>
<evidence type="ECO:0000256" key="10">
    <source>
        <dbReference type="SAM" id="Phobius"/>
    </source>
</evidence>
<keyword evidence="6 10" id="KW-1133">Transmembrane helix</keyword>
<evidence type="ECO:0000256" key="6">
    <source>
        <dbReference type="ARBA" id="ARBA00022989"/>
    </source>
</evidence>
<dbReference type="PANTHER" id="PTHR45939">
    <property type="entry name" value="PEROXISOMAL MEMBRANE PROTEIN PMP34-RELATED"/>
    <property type="match status" value="1"/>
</dbReference>
<dbReference type="Gene3D" id="1.50.40.10">
    <property type="entry name" value="Mitochondrial carrier domain"/>
    <property type="match status" value="1"/>
</dbReference>
<dbReference type="PROSITE" id="PS50920">
    <property type="entry name" value="SOLCAR"/>
    <property type="match status" value="3"/>
</dbReference>
<feature type="region of interest" description="Disordered" evidence="9">
    <location>
        <begin position="1249"/>
        <end position="1274"/>
    </location>
</feature>
<comment type="caution">
    <text evidence="12">The sequence shown here is derived from an EMBL/GenBank/DDBJ whole genome shotgun (WGS) entry which is preliminary data.</text>
</comment>
<evidence type="ECO:0000313" key="13">
    <source>
        <dbReference type="Proteomes" id="UP000663843"/>
    </source>
</evidence>
<dbReference type="GO" id="GO:0015217">
    <property type="term" value="F:ADP transmembrane transporter activity"/>
    <property type="evidence" value="ECO:0007669"/>
    <property type="project" value="TreeGrafter"/>
</dbReference>
<evidence type="ECO:0000256" key="7">
    <source>
        <dbReference type="ARBA" id="ARBA00023136"/>
    </source>
</evidence>
<feature type="transmembrane region" description="Helical" evidence="10">
    <location>
        <begin position="85"/>
        <end position="106"/>
    </location>
</feature>
<dbReference type="InterPro" id="IPR033121">
    <property type="entry name" value="PEPTIDASE_A1"/>
</dbReference>
<dbReference type="InterPro" id="IPR052217">
    <property type="entry name" value="Mito/Peroxisomal_Carrier"/>
</dbReference>
<dbReference type="GO" id="GO:0016020">
    <property type="term" value="C:membrane"/>
    <property type="evidence" value="ECO:0007669"/>
    <property type="project" value="UniProtKB-SubCell"/>
</dbReference>
<feature type="transmembrane region" description="Helical" evidence="10">
    <location>
        <begin position="1122"/>
        <end position="1143"/>
    </location>
</feature>
<evidence type="ECO:0000256" key="5">
    <source>
        <dbReference type="ARBA" id="ARBA00022737"/>
    </source>
</evidence>
<dbReference type="InterPro" id="IPR034164">
    <property type="entry name" value="Pepsin-like_dom"/>
</dbReference>
<dbReference type="Gene3D" id="2.40.70.10">
    <property type="entry name" value="Acid Proteases"/>
    <property type="match status" value="2"/>
</dbReference>
<gene>
    <name evidence="12" type="ORF">RDB_LOCUS94480</name>
</gene>
<feature type="repeat" description="Solcar" evidence="8">
    <location>
        <begin position="1116"/>
        <end position="1205"/>
    </location>
</feature>
<evidence type="ECO:0000256" key="2">
    <source>
        <dbReference type="ARBA" id="ARBA00006375"/>
    </source>
</evidence>
<feature type="compositionally biased region" description="Polar residues" evidence="9">
    <location>
        <begin position="7"/>
        <end position="22"/>
    </location>
</feature>
<dbReference type="Proteomes" id="UP000663843">
    <property type="component" value="Unassembled WGS sequence"/>
</dbReference>
<keyword evidence="3" id="KW-0813">Transport</keyword>
<evidence type="ECO:0000256" key="3">
    <source>
        <dbReference type="ARBA" id="ARBA00022448"/>
    </source>
</evidence>
<dbReference type="CDD" id="cd05471">
    <property type="entry name" value="pepsin_like"/>
    <property type="match status" value="1"/>
</dbReference>
<dbReference type="Pfam" id="PF00026">
    <property type="entry name" value="Asp"/>
    <property type="match status" value="1"/>
</dbReference>
<evidence type="ECO:0000256" key="1">
    <source>
        <dbReference type="ARBA" id="ARBA00004141"/>
    </source>
</evidence>
<dbReference type="InterPro" id="IPR021109">
    <property type="entry name" value="Peptidase_aspartic_dom_sf"/>
</dbReference>
<keyword evidence="4 8" id="KW-0812">Transmembrane</keyword>
<keyword evidence="5" id="KW-0677">Repeat</keyword>
<dbReference type="PROSITE" id="PS51767">
    <property type="entry name" value="PEPTIDASE_A1"/>
    <property type="match status" value="1"/>
</dbReference>
<reference evidence="12" key="1">
    <citation type="submission" date="2021-01" db="EMBL/GenBank/DDBJ databases">
        <authorList>
            <person name="Kaushik A."/>
        </authorList>
    </citation>
    <scope>NUCLEOTIDE SEQUENCE</scope>
    <source>
        <strain evidence="12">AG2-2IIIB</strain>
    </source>
</reference>
<dbReference type="EMBL" id="CAJMWT010002960">
    <property type="protein sequence ID" value="CAE6459279.1"/>
    <property type="molecule type" value="Genomic_DNA"/>
</dbReference>
<feature type="region of interest" description="Disordered" evidence="9">
    <location>
        <begin position="1"/>
        <end position="22"/>
    </location>
</feature>
<evidence type="ECO:0000256" key="9">
    <source>
        <dbReference type="SAM" id="MobiDB-lite"/>
    </source>
</evidence>
<protein>
    <recommendedName>
        <fullName evidence="11">Peptidase A1 domain-containing protein</fullName>
    </recommendedName>
</protein>
<keyword evidence="7 8" id="KW-0472">Membrane</keyword>
<evidence type="ECO:0000256" key="4">
    <source>
        <dbReference type="ARBA" id="ARBA00022692"/>
    </source>
</evidence>
<dbReference type="Gene3D" id="3.40.50.150">
    <property type="entry name" value="Vaccinia Virus protein VP39"/>
    <property type="match status" value="1"/>
</dbReference>
<accession>A0A8H3BM42</accession>
<dbReference type="CDD" id="cd02440">
    <property type="entry name" value="AdoMet_MTases"/>
    <property type="match status" value="1"/>
</dbReference>
<dbReference type="Pfam" id="PF00153">
    <property type="entry name" value="Mito_carr"/>
    <property type="match status" value="3"/>
</dbReference>
<dbReference type="InterPro" id="IPR029063">
    <property type="entry name" value="SAM-dependent_MTases_sf"/>
</dbReference>
<dbReference type="SUPFAM" id="SSF103506">
    <property type="entry name" value="Mitochondrial carrier"/>
    <property type="match status" value="1"/>
</dbReference>
<sequence length="1717" mass="187880">MSYFPVPNTTSTPHPSGMYTTQPIDSKEDIELKDVGMPHPDYSDHSHTTRSYVPDHKSSAIHFAHEHASRESTTRGRINRIIRNIWLTGFMPVVAFAYISFCYSAATRVVPVRIWMVDEPTSHLSAIKAGITTINIIIITLSLLPLKSLLDELKGEEFFRMLRISKSGVPLKAINNVSTPSHTYVRGLLSIIQTHASKYYAGAVLTGLMATLISSLAPAALSVGVISVDKELTAFRVGAVASDSVIKQVEPLFAIQQVIYDNSEYLFQGSIQTRDLISEPPKQLQWAGFNKFWATSLKYGVPVPLDLQAFDRARYVTDVAVMDPVCTWTVPSPPVVPVTNASDSSAVVNLTLPDFGVSTQLYPRKFGFPLLGSKMSLTVLGEDITSALVNISTGDPPITGVMGWLMTRCKSCQPSTEEKFYNTINMTGLPTQEYQGVRIVGNVSEPETAEFSILMCDPRLSVETREVRLDGSGRITVMENGGLTRQGNLHLAQTRLLLGKGLAKFGSDSGPNTMFSGVGQETQIKMFFGPIENSTLTPVLTPRPISELTHGYMVAQQAAMRSYLSGRMSSSVVPGRMQEMKLVFTSSLPQVVVSTVLFVFAAIFINACYLRSDTEQFTLFSVAAALSNSNLGRMCEDVKYVDRGRAWATLPIHGPPQLEDLVPHIPGADIALGTPPQNTSFAINIGSSVQFALTPDCLFCPTEGMYDTSSSSSLVKDPGLGVFGDSTFGGTRGYESITLGGLLQDNQSLMGHLGLFVPQSNETRRKQSVIYRLNERDQLLNPVWGLRLGGEKPQLTIGALDPNDYEGEINWVPLVNDSSRIQIDALKGYNGNAFPLPSPITAWIDTLSKNIYMPDLSMYYMNDSLIGPNQFINLYPSDSTRFAVRCNGTEPPSVEFSIEINGVDYPMNQTDLIRPTGPMAAPGYCNLGVVKSSAADYTLGVTFLRSVYLFPTGSCPGYYGFAVPKGGPTPTSKQKPRTTPTDAATCLSFVTPSSTPTPTIVLTPFGHALAGALGGVFSNAVVYPLDTAKTRIQATGASEKDKKGKGRDGSNRLSIIPLLMSILKEEGVKGYYGGFGASMANTFFTQYAYFFFYSFVRTTYIKRLARKQPPGQVQQLSTSIELLLGAVAGALAQIFTLPVSVIATRQQIGKSKSAAGAKSDSFLSVGRGILKEDGVAGLWAGIKPSMVLTVNPAITYGAFERVKSIMLASTGSSKLTPGKAFLVGALSKTLATVVTYPYIMAKVRLQAGGVSRSGSDDSGSDSEPEMKEAEEGGLTASYAEVTKSGHNITRVPRPSSRTTRPEKSAVKLLAKVLREDGVLGWYQGMSAQITKAVLAQALLFMLKDQFERYALLVMTAHAYYDADSEGVVYWVKPEPYFEDIDDSDTHSDSGDSTYSSDTLMSCEISDYFHEINGRVFVNNSNVPIWYPVDEYRRLNLQHKLLKLVYGANHFGPIAEVLQARQNYKPRVLDIGTRDGAWVQEMAQEFPHAQFLSIDVAPIIDHIPRANVIFEVYDISTGILESDETFDFVRISQITEIVKDVRGILREAHRLLKPGGLLLVVESETTLYESHDTDQPSLESTPLTWRATNTLHRALVAQGVEVNACRLIGEWLSPESDLWKGYEPEFFLPFENVRSRTEIVHAGGWDTDARLQEIRLLLAQHGTMCWRNLATAIATLGLCEQDVQEIIDGAVKELKNPCTRYAAKFHDVFARKGLSVLA</sequence>
<evidence type="ECO:0000259" key="11">
    <source>
        <dbReference type="PROSITE" id="PS51767"/>
    </source>
</evidence>
<feature type="repeat" description="Solcar" evidence="8">
    <location>
        <begin position="1215"/>
        <end position="1349"/>
    </location>
</feature>
<organism evidence="12 13">
    <name type="scientific">Rhizoctonia solani</name>
    <dbReference type="NCBI Taxonomy" id="456999"/>
    <lineage>
        <taxon>Eukaryota</taxon>
        <taxon>Fungi</taxon>
        <taxon>Dikarya</taxon>
        <taxon>Basidiomycota</taxon>
        <taxon>Agaricomycotina</taxon>
        <taxon>Agaricomycetes</taxon>
        <taxon>Cantharellales</taxon>
        <taxon>Ceratobasidiaceae</taxon>
        <taxon>Rhizoctonia</taxon>
    </lineage>
</organism>
<dbReference type="SUPFAM" id="SSF50630">
    <property type="entry name" value="Acid proteases"/>
    <property type="match status" value="1"/>
</dbReference>